<dbReference type="EMBL" id="JAJAGQ010000004">
    <property type="protein sequence ID" value="KAJ8564726.1"/>
    <property type="molecule type" value="Genomic_DNA"/>
</dbReference>
<name>A0A9Q1RNA6_9SOLA</name>
<comment type="caution">
    <text evidence="2">The sequence shown here is derived from an EMBL/GenBank/DDBJ whole genome shotgun (WGS) entry which is preliminary data.</text>
</comment>
<dbReference type="AlphaFoldDB" id="A0A9Q1RNA6"/>
<sequence length="135" mass="14956">MATSVVGSANEAVLEGKHVSKDVWYDWVPEYCHTCLQVGHDCSSKQARRQAREPKQGSKPQEKQYDKPKPKPVEKFRKPVQEWHARPEVVGANVNIAPGDKPKGNEQQAMEPKIVTQSGGNNALSDGLEQPLTNV</sequence>
<gene>
    <name evidence="2" type="ORF">K7X08_001186</name>
</gene>
<evidence type="ECO:0000256" key="1">
    <source>
        <dbReference type="SAM" id="MobiDB-lite"/>
    </source>
</evidence>
<protein>
    <submittedName>
        <fullName evidence="2">Uncharacterized protein</fullName>
    </submittedName>
</protein>
<accession>A0A9Q1RNA6</accession>
<evidence type="ECO:0000313" key="3">
    <source>
        <dbReference type="Proteomes" id="UP001152561"/>
    </source>
</evidence>
<dbReference type="Proteomes" id="UP001152561">
    <property type="component" value="Unassembled WGS sequence"/>
</dbReference>
<feature type="region of interest" description="Disordered" evidence="1">
    <location>
        <begin position="42"/>
        <end position="135"/>
    </location>
</feature>
<keyword evidence="3" id="KW-1185">Reference proteome</keyword>
<evidence type="ECO:0000313" key="2">
    <source>
        <dbReference type="EMBL" id="KAJ8564726.1"/>
    </source>
</evidence>
<organism evidence="2 3">
    <name type="scientific">Anisodus acutangulus</name>
    <dbReference type="NCBI Taxonomy" id="402998"/>
    <lineage>
        <taxon>Eukaryota</taxon>
        <taxon>Viridiplantae</taxon>
        <taxon>Streptophyta</taxon>
        <taxon>Embryophyta</taxon>
        <taxon>Tracheophyta</taxon>
        <taxon>Spermatophyta</taxon>
        <taxon>Magnoliopsida</taxon>
        <taxon>eudicotyledons</taxon>
        <taxon>Gunneridae</taxon>
        <taxon>Pentapetalae</taxon>
        <taxon>asterids</taxon>
        <taxon>lamiids</taxon>
        <taxon>Solanales</taxon>
        <taxon>Solanaceae</taxon>
        <taxon>Solanoideae</taxon>
        <taxon>Hyoscyameae</taxon>
        <taxon>Anisodus</taxon>
    </lineage>
</organism>
<proteinExistence type="predicted"/>
<feature type="compositionally biased region" description="Polar residues" evidence="1">
    <location>
        <begin position="115"/>
        <end position="124"/>
    </location>
</feature>
<feature type="compositionally biased region" description="Basic and acidic residues" evidence="1">
    <location>
        <begin position="50"/>
        <end position="87"/>
    </location>
</feature>
<reference evidence="3" key="1">
    <citation type="journal article" date="2023" name="Proc. Natl. Acad. Sci. U.S.A.">
        <title>Genomic and structural basis for evolution of tropane alkaloid biosynthesis.</title>
        <authorList>
            <person name="Wanga Y.-J."/>
            <person name="Taina T."/>
            <person name="Yua J.-Y."/>
            <person name="Lia J."/>
            <person name="Xua B."/>
            <person name="Chenc J."/>
            <person name="D'Auriad J.C."/>
            <person name="Huanga J.-P."/>
            <person name="Huanga S.-X."/>
        </authorList>
    </citation>
    <scope>NUCLEOTIDE SEQUENCE [LARGE SCALE GENOMIC DNA]</scope>
    <source>
        <strain evidence="3">cv. KIB-2019</strain>
    </source>
</reference>